<dbReference type="RefSeq" id="WP_216521748.1">
    <property type="nucleotide sequence ID" value="NZ_JAHLPM010000020.1"/>
</dbReference>
<comment type="caution">
    <text evidence="1">The sequence shown here is derived from an EMBL/GenBank/DDBJ whole genome shotgun (WGS) entry which is preliminary data.</text>
</comment>
<keyword evidence="2" id="KW-1185">Reference proteome</keyword>
<dbReference type="EMBL" id="JAHLPM010000020">
    <property type="protein sequence ID" value="MBU5439889.1"/>
    <property type="molecule type" value="Genomic_DNA"/>
</dbReference>
<dbReference type="Proteomes" id="UP000749471">
    <property type="component" value="Unassembled WGS sequence"/>
</dbReference>
<gene>
    <name evidence="1" type="ORF">KQI42_17905</name>
</gene>
<proteinExistence type="predicted"/>
<name>A0ABS6EAD5_9FIRM</name>
<sequence length="185" mass="21605">MTNGNFIIEKGNLQVTIEGRDLEGGLSASIPRAEVIYSFLYNLFYIKFTNFKYKEDYGFKSLQPDKKDFIISYTEDDFSRKFNSYTRNMGSNIDIEVVGIIEEFSPDNSGRYLYDNEWVVWSADFDKNKDGTYDYYNRVSILEPELTSEGIFDERLENGVLYSAILPNRNLYNNLLSISRELEEI</sequence>
<evidence type="ECO:0000313" key="1">
    <source>
        <dbReference type="EMBL" id="MBU5439889.1"/>
    </source>
</evidence>
<accession>A0ABS6EAD5</accession>
<organism evidence="1 2">
    <name type="scientific">Tissierella simiarum</name>
    <dbReference type="NCBI Taxonomy" id="2841534"/>
    <lineage>
        <taxon>Bacteria</taxon>
        <taxon>Bacillati</taxon>
        <taxon>Bacillota</taxon>
        <taxon>Tissierellia</taxon>
        <taxon>Tissierellales</taxon>
        <taxon>Tissierellaceae</taxon>
        <taxon>Tissierella</taxon>
    </lineage>
</organism>
<reference evidence="1 2" key="1">
    <citation type="submission" date="2021-06" db="EMBL/GenBank/DDBJ databases">
        <authorList>
            <person name="Sun Q."/>
            <person name="Li D."/>
        </authorList>
    </citation>
    <scope>NUCLEOTIDE SEQUENCE [LARGE SCALE GENOMIC DNA]</scope>
    <source>
        <strain evidence="1 2">MSJ-40</strain>
    </source>
</reference>
<evidence type="ECO:0000313" key="2">
    <source>
        <dbReference type="Proteomes" id="UP000749471"/>
    </source>
</evidence>
<protein>
    <submittedName>
        <fullName evidence="1">Uncharacterized protein</fullName>
    </submittedName>
</protein>